<organism evidence="1">
    <name type="scientific">Solanum chacoense</name>
    <name type="common">Chaco potato</name>
    <dbReference type="NCBI Taxonomy" id="4108"/>
    <lineage>
        <taxon>Eukaryota</taxon>
        <taxon>Viridiplantae</taxon>
        <taxon>Streptophyta</taxon>
        <taxon>Embryophyta</taxon>
        <taxon>Tracheophyta</taxon>
        <taxon>Spermatophyta</taxon>
        <taxon>Magnoliopsida</taxon>
        <taxon>eudicotyledons</taxon>
        <taxon>Gunneridae</taxon>
        <taxon>Pentapetalae</taxon>
        <taxon>asterids</taxon>
        <taxon>lamiids</taxon>
        <taxon>Solanales</taxon>
        <taxon>Solanaceae</taxon>
        <taxon>Solanoideae</taxon>
        <taxon>Solaneae</taxon>
        <taxon>Solanum</taxon>
    </lineage>
</organism>
<name>A0A0V0GQ04_SOLCH</name>
<reference evidence="1" key="1">
    <citation type="submission" date="2015-12" db="EMBL/GenBank/DDBJ databases">
        <title>Gene expression during late stages of embryo sac development: a critical building block for successful pollen-pistil interactions.</title>
        <authorList>
            <person name="Liu Y."/>
            <person name="Joly V."/>
            <person name="Sabar M."/>
            <person name="Matton D.P."/>
        </authorList>
    </citation>
    <scope>NUCLEOTIDE SEQUENCE</scope>
</reference>
<proteinExistence type="predicted"/>
<dbReference type="EMBL" id="GEDG01033756">
    <property type="protein sequence ID" value="JAP10094.1"/>
    <property type="molecule type" value="Transcribed_RNA"/>
</dbReference>
<accession>A0A0V0GQ04</accession>
<evidence type="ECO:0000313" key="1">
    <source>
        <dbReference type="EMBL" id="JAP10094.1"/>
    </source>
</evidence>
<dbReference type="AlphaFoldDB" id="A0A0V0GQ04"/>
<protein>
    <submittedName>
        <fullName evidence="1">Putative ovule protein</fullName>
    </submittedName>
</protein>
<sequence length="65" mass="7531">MSTTCLIMIYCVESSRVCLIQNLTPYKVDRSIDQASERYVILCNEILYFCILLKKTSYFCCCGIN</sequence>